<feature type="compositionally biased region" description="Basic and acidic residues" evidence="5">
    <location>
        <begin position="330"/>
        <end position="346"/>
    </location>
</feature>
<dbReference type="InterPro" id="IPR013126">
    <property type="entry name" value="Hsp_70_fam"/>
</dbReference>
<keyword evidence="3" id="KW-0067">ATP-binding</keyword>
<dbReference type="EMBL" id="VBQZ03000009">
    <property type="protein sequence ID" value="MXQ82020.1"/>
    <property type="molecule type" value="Genomic_DNA"/>
</dbReference>
<dbReference type="GO" id="GO:0005524">
    <property type="term" value="F:ATP binding"/>
    <property type="evidence" value="ECO:0007669"/>
    <property type="project" value="UniProtKB-KW"/>
</dbReference>
<dbReference type="GO" id="GO:0140662">
    <property type="term" value="F:ATP-dependent protein folding chaperone"/>
    <property type="evidence" value="ECO:0007669"/>
    <property type="project" value="InterPro"/>
</dbReference>
<comment type="caution">
    <text evidence="6">The sequence shown here is derived from an EMBL/GenBank/DDBJ whole genome shotgun (WGS) entry which is preliminary data.</text>
</comment>
<feature type="region of interest" description="Disordered" evidence="5">
    <location>
        <begin position="1"/>
        <end position="24"/>
    </location>
</feature>
<dbReference type="Pfam" id="PF00012">
    <property type="entry name" value="HSP70"/>
    <property type="match status" value="1"/>
</dbReference>
<organism evidence="6 7">
    <name type="scientific">Bos mutus</name>
    <name type="common">wild yak</name>
    <dbReference type="NCBI Taxonomy" id="72004"/>
    <lineage>
        <taxon>Eukaryota</taxon>
        <taxon>Metazoa</taxon>
        <taxon>Chordata</taxon>
        <taxon>Craniata</taxon>
        <taxon>Vertebrata</taxon>
        <taxon>Euteleostomi</taxon>
        <taxon>Mammalia</taxon>
        <taxon>Eutheria</taxon>
        <taxon>Laurasiatheria</taxon>
        <taxon>Artiodactyla</taxon>
        <taxon>Ruminantia</taxon>
        <taxon>Pecora</taxon>
        <taxon>Bovidae</taxon>
        <taxon>Bovinae</taxon>
        <taxon>Bos</taxon>
    </lineage>
</organism>
<evidence type="ECO:0000313" key="7">
    <source>
        <dbReference type="Proteomes" id="UP000322234"/>
    </source>
</evidence>
<evidence type="ECO:0000256" key="2">
    <source>
        <dbReference type="ARBA" id="ARBA00022741"/>
    </source>
</evidence>
<feature type="compositionally biased region" description="Basic and acidic residues" evidence="5">
    <location>
        <begin position="1"/>
        <end position="20"/>
    </location>
</feature>
<evidence type="ECO:0000256" key="3">
    <source>
        <dbReference type="ARBA" id="ARBA00022840"/>
    </source>
</evidence>
<reference evidence="6" key="1">
    <citation type="submission" date="2019-10" db="EMBL/GenBank/DDBJ databases">
        <title>The sequence and de novo assembly of the wild yak genome.</title>
        <authorList>
            <person name="Liu Y."/>
        </authorList>
    </citation>
    <scope>NUCLEOTIDE SEQUENCE [LARGE SCALE GENOMIC DNA]</scope>
    <source>
        <strain evidence="6">WY2019</strain>
    </source>
</reference>
<name>A0A6B0QXU0_9CETA</name>
<keyword evidence="7" id="KW-1185">Reference proteome</keyword>
<keyword evidence="2" id="KW-0547">Nucleotide-binding</keyword>
<evidence type="ECO:0000313" key="6">
    <source>
        <dbReference type="EMBL" id="MXQ82020.1"/>
    </source>
</evidence>
<dbReference type="InterPro" id="IPR029048">
    <property type="entry name" value="HSP70_C_sf"/>
</dbReference>
<dbReference type="Gene3D" id="1.20.1270.10">
    <property type="match status" value="1"/>
</dbReference>
<keyword evidence="4" id="KW-0175">Coiled coil</keyword>
<dbReference type="AlphaFoldDB" id="A0A6B0QXU0"/>
<evidence type="ECO:0000256" key="4">
    <source>
        <dbReference type="SAM" id="Coils"/>
    </source>
</evidence>
<proteinExistence type="inferred from homology"/>
<protein>
    <submittedName>
        <fullName evidence="6">Uncharacterized protein</fullName>
    </submittedName>
</protein>
<accession>A0A6B0QXU0</accession>
<dbReference type="Proteomes" id="UP000322234">
    <property type="component" value="Unassembled WGS sequence"/>
</dbReference>
<evidence type="ECO:0000256" key="1">
    <source>
        <dbReference type="ARBA" id="ARBA00007381"/>
    </source>
</evidence>
<gene>
    <name evidence="6" type="ORF">E5288_WYG004783</name>
</gene>
<feature type="region of interest" description="Disordered" evidence="5">
    <location>
        <begin position="316"/>
        <end position="346"/>
    </location>
</feature>
<comment type="similarity">
    <text evidence="1">Belongs to the heat shock protein 70 family.</text>
</comment>
<feature type="coiled-coil region" evidence="4">
    <location>
        <begin position="53"/>
        <end position="85"/>
    </location>
</feature>
<sequence>MVQEAEKYKAEDEQQRDKVSSKNSLESYAFNMKATVEDEKLQGKINDEDQQKIIDKRNEIINWLEKNQTAEKEEFEHQQKELENSATPSLPSCTRAQEACLGDCQEEGLGASLVVELLHQFYLYCDFYIIPSFETDKKTMMIYYGCNITSSLVLENFIKVEFCTQLEGFQTSLHIEFPRTLFNYLEQLSMKNTILNVFSYKLGSSWLQKEKKPRRIHGIGGLYGVKLTADRPGVPRGLVKEFKISRIVDLVEKQSKTKQLHGTAKGTCSERRGKISLLRAASLRKSFFFLGPRPISYSSTSRVKFFNHTKNHSGYDDKHLGTDRVSGSYQRRDSGDSNTKQEKPCDDNIIDIRTPWQSFYQKVNKFKDPDGTETSSSPLNI</sequence>
<dbReference type="SUPFAM" id="SSF100934">
    <property type="entry name" value="Heat shock protein 70kD (HSP70), C-terminal subdomain"/>
    <property type="match status" value="1"/>
</dbReference>
<evidence type="ECO:0000256" key="5">
    <source>
        <dbReference type="SAM" id="MobiDB-lite"/>
    </source>
</evidence>